<dbReference type="Pfam" id="PF12765">
    <property type="entry name" value="Cohesin_HEAT"/>
    <property type="match status" value="1"/>
</dbReference>
<dbReference type="GO" id="GO:0090694">
    <property type="term" value="C:Scc2-Scc4 cohesin loading complex"/>
    <property type="evidence" value="ECO:0007669"/>
    <property type="project" value="TreeGrafter"/>
</dbReference>
<comment type="similarity">
    <text evidence="2 6">Belongs to the SCC2/Nipped-B family.</text>
</comment>
<feature type="region of interest" description="Disordered" evidence="7">
    <location>
        <begin position="184"/>
        <end position="219"/>
    </location>
</feature>
<evidence type="ECO:0000256" key="1">
    <source>
        <dbReference type="ARBA" id="ARBA00004123"/>
    </source>
</evidence>
<evidence type="ECO:0000259" key="8">
    <source>
        <dbReference type="Pfam" id="PF12830"/>
    </source>
</evidence>
<feature type="compositionally biased region" description="Polar residues" evidence="7">
    <location>
        <begin position="692"/>
        <end position="701"/>
    </location>
</feature>
<feature type="region of interest" description="Disordered" evidence="7">
    <location>
        <begin position="669"/>
        <end position="701"/>
    </location>
</feature>
<comment type="subcellular location">
    <subcellularLocation>
        <location evidence="1 6">Nucleus</location>
    </subcellularLocation>
</comment>
<organism evidence="9 10">
    <name type="scientific">Moelleriella libera RCEF 2490</name>
    <dbReference type="NCBI Taxonomy" id="1081109"/>
    <lineage>
        <taxon>Eukaryota</taxon>
        <taxon>Fungi</taxon>
        <taxon>Dikarya</taxon>
        <taxon>Ascomycota</taxon>
        <taxon>Pezizomycotina</taxon>
        <taxon>Sordariomycetes</taxon>
        <taxon>Hypocreomycetidae</taxon>
        <taxon>Hypocreales</taxon>
        <taxon>Clavicipitaceae</taxon>
        <taxon>Moelleriella</taxon>
    </lineage>
</organism>
<dbReference type="SUPFAM" id="SSF48371">
    <property type="entry name" value="ARM repeat"/>
    <property type="match status" value="1"/>
</dbReference>
<dbReference type="GO" id="GO:0034087">
    <property type="term" value="P:establishment of mitotic sister chromatid cohesion"/>
    <property type="evidence" value="ECO:0007669"/>
    <property type="project" value="TreeGrafter"/>
</dbReference>
<dbReference type="Proteomes" id="UP000078544">
    <property type="component" value="Unassembled WGS sequence"/>
</dbReference>
<dbReference type="InterPro" id="IPR026003">
    <property type="entry name" value="Cohesin_HEAT"/>
</dbReference>
<keyword evidence="4 6" id="KW-0539">Nucleus</keyword>
<dbReference type="InterPro" id="IPR016024">
    <property type="entry name" value="ARM-type_fold"/>
</dbReference>
<dbReference type="GO" id="GO:0061775">
    <property type="term" value="F:cohesin loader activity"/>
    <property type="evidence" value="ECO:0007669"/>
    <property type="project" value="InterPro"/>
</dbReference>
<feature type="compositionally biased region" description="Acidic residues" evidence="7">
    <location>
        <begin position="1871"/>
        <end position="1881"/>
    </location>
</feature>
<dbReference type="GO" id="GO:0010468">
    <property type="term" value="P:regulation of gene expression"/>
    <property type="evidence" value="ECO:0007669"/>
    <property type="project" value="InterPro"/>
</dbReference>
<keyword evidence="3 6" id="KW-0677">Repeat</keyword>
<feature type="domain" description="Sister chromatid cohesion C-terminal" evidence="8">
    <location>
        <begin position="1460"/>
        <end position="1646"/>
    </location>
</feature>
<keyword evidence="10" id="KW-1185">Reference proteome</keyword>
<dbReference type="InterPro" id="IPR033031">
    <property type="entry name" value="Scc2/Nipped-B"/>
</dbReference>
<dbReference type="GO" id="GO:0140588">
    <property type="term" value="P:chromatin looping"/>
    <property type="evidence" value="ECO:0007669"/>
    <property type="project" value="InterPro"/>
</dbReference>
<dbReference type="GO" id="GO:1990414">
    <property type="term" value="P:replication-born double-strand break repair via sister chromatid exchange"/>
    <property type="evidence" value="ECO:0007669"/>
    <property type="project" value="TreeGrafter"/>
</dbReference>
<name>A0A166UEG2_9HYPO</name>
<comment type="caution">
    <text evidence="9">The sequence shown here is derived from an EMBL/GenBank/DDBJ whole genome shotgun (WGS) entry which is preliminary data.</text>
</comment>
<gene>
    <name evidence="9" type="ORF">AAL_01735</name>
</gene>
<protein>
    <recommendedName>
        <fullName evidence="6">Sister chromatid cohesion protein</fullName>
    </recommendedName>
</protein>
<evidence type="ECO:0000256" key="3">
    <source>
        <dbReference type="ARBA" id="ARBA00022737"/>
    </source>
</evidence>
<dbReference type="Pfam" id="PF12830">
    <property type="entry name" value="Nipped-B_C"/>
    <property type="match status" value="1"/>
</dbReference>
<dbReference type="EMBL" id="AZGY01000002">
    <property type="protein sequence ID" value="OAA32403.1"/>
    <property type="molecule type" value="Genomic_DNA"/>
</dbReference>
<accession>A0A166UEG2</accession>
<evidence type="ECO:0000256" key="7">
    <source>
        <dbReference type="SAM" id="MobiDB-lite"/>
    </source>
</evidence>
<dbReference type="STRING" id="1081109.A0A166UEG2"/>
<reference evidence="9 10" key="1">
    <citation type="journal article" date="2016" name="Genome Biol. Evol.">
        <title>Divergent and convergent evolution of fungal pathogenicity.</title>
        <authorList>
            <person name="Shang Y."/>
            <person name="Xiao G."/>
            <person name="Zheng P."/>
            <person name="Cen K."/>
            <person name="Zhan S."/>
            <person name="Wang C."/>
        </authorList>
    </citation>
    <scope>NUCLEOTIDE SEQUENCE [LARGE SCALE GENOMIC DNA]</scope>
    <source>
        <strain evidence="9 10">RCEF 2490</strain>
    </source>
</reference>
<evidence type="ECO:0000313" key="10">
    <source>
        <dbReference type="Proteomes" id="UP000078544"/>
    </source>
</evidence>
<evidence type="ECO:0000256" key="2">
    <source>
        <dbReference type="ARBA" id="ARBA00009252"/>
    </source>
</evidence>
<dbReference type="CDD" id="cd23958">
    <property type="entry name" value="SCC2"/>
    <property type="match status" value="1"/>
</dbReference>
<feature type="region of interest" description="Disordered" evidence="7">
    <location>
        <begin position="1"/>
        <end position="31"/>
    </location>
</feature>
<evidence type="ECO:0000256" key="6">
    <source>
        <dbReference type="RuleBase" id="RU364107"/>
    </source>
</evidence>
<feature type="compositionally biased region" description="Basic residues" evidence="7">
    <location>
        <begin position="1835"/>
        <end position="1865"/>
    </location>
</feature>
<feature type="region of interest" description="Disordered" evidence="7">
    <location>
        <begin position="1809"/>
        <end position="1881"/>
    </location>
</feature>
<dbReference type="PANTHER" id="PTHR21704:SF18">
    <property type="entry name" value="NIPPED-B-LIKE PROTEIN"/>
    <property type="match status" value="1"/>
</dbReference>
<sequence length="1881" mass="207493">MEDMASHNRNGPENGASFFDDPGLSSSDIARPFTLQESLPYSPQTSTVPFLPGENDPAGILTMGTEVEIPNLIPSLDIIPDPSVGSGSPSLQISDLFSTQDFDRVNQEAVGKTFKQTVDHVLHDLKPAKRTQYKFPALPQNISSNTSRTHRKSVSESLTPLAKAVYDRVGSFFKATKPVSPSPKLVNGGFEHSPKPGVEALPPAEPSQPQSRPSLSALNGNAKPRIEVSIPLKHAFDRSSYSEIPEIESIDQQNIITPHEQLVVEAQQYGKLSQASIQGPVSATSSGFHIELPKSEIKAEEYVEYSVAPDAPENLSVKKKQGENFGDGRDLIGTSLDQRQRGEAAVDALDSLMRSVFSAVGSVLAGEPGLEHIVTLTNDQEAAMTAVTQQKMHTALQKVINLKNFHAVPLENLIRVIRLSEASLKQSDGLNFRVDESWDEAAVEFWAQQLVEVETALKSARTCLRIMAGNREEKQIYSETTISRCVAIFKAVNEDVVIPLVELRNSGSFGNLFKLVQKHKKGVASIFVCCQKLSALMAELITKIELSETAINTMEFTATKLIFVENAHFEKDSAIGMQKFDGIRSVAMDMLCQIFLIKPEQRQGIIDEILTSLEKLPVGKLSSRQFKLTDGGSIQPVSALIMRLVQASTGRVGGGARGVASSMRSANIEGIGIEKEDEDEDERPLRRGQAAATISSEEQGAQQPAVAIQELEAVAAPLNDAAMRNASYVINFIVKRAMGSTKSGDTPYRNLLDLFVDDFTTCLDLPDWPSAELLLRLLMVMMVQLFEAPKTAAPAKNMALELLGAMSAAISRLRSHIKKTASTYENSDIGEYARYLADLATHCLEQRSPMEHIIAWSGPYRGALEYLQDRSSDNPHLSGAVAFLVSDWATRIYNTYDNGHEDDLERDRELGRSAYRLRMMIEDCNWLTGEYSFKTITPNQAKFASSIILLRSPFCESFGKILNILMGSMASDQATVRSKSLKSVSQVLETDPSILDGDSTVIQLILDCASDSSVQVRDSALGLLGSCIGMRPVLETTLTPKIIDRFQDAGVGVRKRAMKLARDIYLRNRGKVLRSAIANGLLRRVQDPDEGVRDLARQMIEEIWFAPFYVDENTATFETSLSEHVALIIQTVKGGTVTEILDKVFQTILKPQAKFTEGQGPFSVCLRLVGIMFGLIDNPNSEDALVPSGRDALQVLTIFAKADPKLFNFEQVKLLKSQLSSFTGADELTAFKAVTVIYKRVLPQLPAVHSNFLTEVRLQLLKGIGKISSRGALDDLIACAHAVCELLKDFAPLGNLVASSLMAIQRLIKAPLDAKRLNLLAAYSIIVGSVGKHCDLDKQGQIFKDKFPGWKGDSVPKLIVDVLAPFASPQQPLEARRASIEAIGLVCQSWPRNYVLAKVYTSFQQVFQERIPVLETMILKSFKEFLVTEEKRSEAAAESSGKEKKKELTVMGGTNFDDVASATTQRFLKDITRIALSSQDEHAFLAMEVLGSINRQGLTHPKETGVTLITLETSANRKIAELAFMEHRALHEKHETVLEREYVKAVQSAYNYQRDVVKDPHGATTEPFQSKLHLLMEVLKISKMKNRQRFLEKFVGQMDFELPKLKIAEDAPHDVNFARFVAENLAFFEYQTVGELQTTVNTIEKIFTSTGATVAQVIESEVFNVRMDVDQQENMLPAPPALEGVSRMAADDTGPEGLVSIPTAPILSVAPERLRQLTAASIILLSSWEVRTHLRRLYGMGTNRHDSRAKALAKDLNKTPLKVQGVHGERVWEEIVSHMNGLSSMESMARKCKDFVELMNVDKEFKVVQEEEDLGVEGPNTPSEGDEDEDGGDRGRKRKATGTPGGRKKRARSGSQTRKRGRPRKQSVEKSDDEDADGDWV</sequence>
<dbReference type="PANTHER" id="PTHR21704">
    <property type="entry name" value="NIPPED-B-LIKE PROTEIN DELANGIN SCC2-RELATED"/>
    <property type="match status" value="1"/>
</dbReference>
<dbReference type="GO" id="GO:0003682">
    <property type="term" value="F:chromatin binding"/>
    <property type="evidence" value="ECO:0007669"/>
    <property type="project" value="TreeGrafter"/>
</dbReference>
<dbReference type="GO" id="GO:0071169">
    <property type="term" value="P:establishment of protein localization to chromatin"/>
    <property type="evidence" value="ECO:0007669"/>
    <property type="project" value="TreeGrafter"/>
</dbReference>
<dbReference type="Gene3D" id="1.25.10.10">
    <property type="entry name" value="Leucine-rich Repeat Variant"/>
    <property type="match status" value="1"/>
</dbReference>
<evidence type="ECO:0000313" key="9">
    <source>
        <dbReference type="EMBL" id="OAA32403.1"/>
    </source>
</evidence>
<keyword evidence="5 6" id="KW-0131">Cell cycle</keyword>
<dbReference type="InterPro" id="IPR011989">
    <property type="entry name" value="ARM-like"/>
</dbReference>
<dbReference type="InterPro" id="IPR024986">
    <property type="entry name" value="Nipped-B_C"/>
</dbReference>
<dbReference type="OrthoDB" id="418242at2759"/>
<evidence type="ECO:0000256" key="5">
    <source>
        <dbReference type="ARBA" id="ARBA00023306"/>
    </source>
</evidence>
<evidence type="ECO:0000256" key="4">
    <source>
        <dbReference type="ARBA" id="ARBA00023242"/>
    </source>
</evidence>
<feature type="compositionally biased region" description="Polar residues" evidence="7">
    <location>
        <begin position="207"/>
        <end position="219"/>
    </location>
</feature>
<proteinExistence type="inferred from homology"/>